<feature type="compositionally biased region" description="Polar residues" evidence="1">
    <location>
        <begin position="1"/>
        <end position="14"/>
    </location>
</feature>
<feature type="compositionally biased region" description="Polar residues" evidence="1">
    <location>
        <begin position="134"/>
        <end position="159"/>
    </location>
</feature>
<feature type="region of interest" description="Disordered" evidence="1">
    <location>
        <begin position="1"/>
        <end position="160"/>
    </location>
</feature>
<evidence type="ECO:0000313" key="3">
    <source>
        <dbReference type="Proteomes" id="UP000179807"/>
    </source>
</evidence>
<evidence type="ECO:0000313" key="2">
    <source>
        <dbReference type="EMBL" id="OHS96221.1"/>
    </source>
</evidence>
<feature type="compositionally biased region" description="Low complexity" evidence="1">
    <location>
        <begin position="260"/>
        <end position="288"/>
    </location>
</feature>
<dbReference type="GeneID" id="94846269"/>
<sequence length="484" mass="55454">MEFEQAPNQQAQENDNLDDKTQQNPENPNSDQQNNIIENSQSLNNTQNDQENNTSELENIEEENKHDGPSANSSPFKFENPPYHSNTNEAPSAQQIETEQNDNSTEQPKTENSQENIDDDEIGQVSNESHELRLQNQGNKSVPVFNQNPELPRSSSTKVQIDINEFDRQREMDVIASDESLVINQEINVESTPRFNQSLIDANDANENIDEAPNSLLASENINETPIPLSPTGAARKQQQIDIELLQKEEEENKIEDKNQNQVQNENEVNQENQSNSENPNQNSPKSPKLLKNTPNQTKKSPNQAKNSPKSSTNSENKETPSPRKTRSPRFATSSLSPSKQVTCPNRLFLLSLKPKYSDDEETEQSHHSPPKNKKITPNITTSESIKATILRKKQRILEEKEKEMKQIMDQKHKISKRDLKMADKASKRPMSALNKMKLNNETEEEEVKESFKYSNKLPSYLDKYYKFTDRQKGKKKKEKRKED</sequence>
<proteinExistence type="predicted"/>
<dbReference type="EMBL" id="MLAK01001192">
    <property type="protein sequence ID" value="OHS96221.1"/>
    <property type="molecule type" value="Genomic_DNA"/>
</dbReference>
<dbReference type="RefSeq" id="XP_068349358.1">
    <property type="nucleotide sequence ID" value="XM_068511565.1"/>
</dbReference>
<feature type="compositionally biased region" description="Polar residues" evidence="1">
    <location>
        <begin position="83"/>
        <end position="115"/>
    </location>
</feature>
<feature type="region of interest" description="Disordered" evidence="1">
    <location>
        <begin position="205"/>
        <end position="383"/>
    </location>
</feature>
<feature type="compositionally biased region" description="Basic and acidic residues" evidence="1">
    <location>
        <begin position="405"/>
        <end position="427"/>
    </location>
</feature>
<keyword evidence="3" id="KW-1185">Reference proteome</keyword>
<dbReference type="VEuPathDB" id="TrichDB:TRFO_37659"/>
<gene>
    <name evidence="2" type="ORF">TRFO_37659</name>
</gene>
<evidence type="ECO:0000256" key="1">
    <source>
        <dbReference type="SAM" id="MobiDB-lite"/>
    </source>
</evidence>
<feature type="compositionally biased region" description="Polar residues" evidence="1">
    <location>
        <begin position="331"/>
        <end position="344"/>
    </location>
</feature>
<name>A0A1J4JFI3_9EUKA</name>
<protein>
    <submittedName>
        <fullName evidence="2">Uncharacterized protein</fullName>
    </submittedName>
</protein>
<accession>A0A1J4JFI3</accession>
<comment type="caution">
    <text evidence="2">The sequence shown here is derived from an EMBL/GenBank/DDBJ whole genome shotgun (WGS) entry which is preliminary data.</text>
</comment>
<feature type="compositionally biased region" description="Polar residues" evidence="1">
    <location>
        <begin position="293"/>
        <end position="315"/>
    </location>
</feature>
<dbReference type="AlphaFoldDB" id="A0A1J4JFI3"/>
<reference evidence="2" key="1">
    <citation type="submission" date="2016-10" db="EMBL/GenBank/DDBJ databases">
        <authorList>
            <person name="Benchimol M."/>
            <person name="Almeida L.G."/>
            <person name="Vasconcelos A.T."/>
            <person name="Perreira-Neves A."/>
            <person name="Rosa I.A."/>
            <person name="Tasca T."/>
            <person name="Bogo M.R."/>
            <person name="de Souza W."/>
        </authorList>
    </citation>
    <scope>NUCLEOTIDE SEQUENCE [LARGE SCALE GENOMIC DNA]</scope>
    <source>
        <strain evidence="2">K</strain>
    </source>
</reference>
<feature type="compositionally biased region" description="Polar residues" evidence="1">
    <location>
        <begin position="22"/>
        <end position="57"/>
    </location>
</feature>
<feature type="region of interest" description="Disordered" evidence="1">
    <location>
        <begin position="405"/>
        <end position="453"/>
    </location>
</feature>
<dbReference type="Proteomes" id="UP000179807">
    <property type="component" value="Unassembled WGS sequence"/>
</dbReference>
<organism evidence="2 3">
    <name type="scientific">Tritrichomonas foetus</name>
    <dbReference type="NCBI Taxonomy" id="1144522"/>
    <lineage>
        <taxon>Eukaryota</taxon>
        <taxon>Metamonada</taxon>
        <taxon>Parabasalia</taxon>
        <taxon>Tritrichomonadida</taxon>
        <taxon>Tritrichomonadidae</taxon>
        <taxon>Tritrichomonas</taxon>
    </lineage>
</organism>